<dbReference type="Gene3D" id="3.40.190.10">
    <property type="entry name" value="Periplasmic binding protein-like II"/>
    <property type="match status" value="2"/>
</dbReference>
<dbReference type="PROSITE" id="PS50931">
    <property type="entry name" value="HTH_LYSR"/>
    <property type="match status" value="1"/>
</dbReference>
<evidence type="ECO:0000313" key="6">
    <source>
        <dbReference type="EMBL" id="GLR52877.1"/>
    </source>
</evidence>
<evidence type="ECO:0000259" key="5">
    <source>
        <dbReference type="PROSITE" id="PS50931"/>
    </source>
</evidence>
<keyword evidence="2" id="KW-0805">Transcription regulation</keyword>
<name>A0ABQ5ZM54_9HYPH</name>
<keyword evidence="7" id="KW-1185">Reference proteome</keyword>
<accession>A0ABQ5ZM54</accession>
<dbReference type="InterPro" id="IPR036388">
    <property type="entry name" value="WH-like_DNA-bd_sf"/>
</dbReference>
<comment type="caution">
    <text evidence="6">The sequence shown here is derived from an EMBL/GenBank/DDBJ whole genome shotgun (WGS) entry which is preliminary data.</text>
</comment>
<dbReference type="Gene3D" id="1.10.10.10">
    <property type="entry name" value="Winged helix-like DNA-binding domain superfamily/Winged helix DNA-binding domain"/>
    <property type="match status" value="1"/>
</dbReference>
<sequence length="312" mass="34575">MDLLRNIGLLRSFLTVAREGNVTAAAEKMGLSQPALTRNIRRLEEECGITLFDRHTRGVTLTIYGQTLLRYAQMIDTECRFASSELEAMRSGHRGHLRIGGGPFWGGTLLPKALTRLHQRFPDVRTTLDVGVNTVIHPKLFAGELDLVVSASPHDLSALPDHIGFRPLITIQSGIFARDAHPIFERSPLDLNNLSRFQWVLYQADTDAIERLSAFLKSLGIGPPRIAVESSSLMAVVELVRSGDFLACLAAPLFGSFRDIGIRQVETTREIWSFDAGILYHKAIETTAPYEMLRRTLTELIAAAGLKAKDGR</sequence>
<evidence type="ECO:0000256" key="3">
    <source>
        <dbReference type="ARBA" id="ARBA00023125"/>
    </source>
</evidence>
<dbReference type="InterPro" id="IPR000847">
    <property type="entry name" value="LysR_HTH_N"/>
</dbReference>
<protein>
    <submittedName>
        <fullName evidence="6">LysR family transcriptional regulator</fullName>
    </submittedName>
</protein>
<dbReference type="Proteomes" id="UP001156702">
    <property type="component" value="Unassembled WGS sequence"/>
</dbReference>
<evidence type="ECO:0000256" key="4">
    <source>
        <dbReference type="ARBA" id="ARBA00023163"/>
    </source>
</evidence>
<dbReference type="SUPFAM" id="SSF46785">
    <property type="entry name" value="Winged helix' DNA-binding domain"/>
    <property type="match status" value="1"/>
</dbReference>
<dbReference type="RefSeq" id="WP_244769480.1">
    <property type="nucleotide sequence ID" value="NZ_BSOP01000034.1"/>
</dbReference>
<keyword evidence="3" id="KW-0238">DNA-binding</keyword>
<organism evidence="6 7">
    <name type="scientific">Shinella yambaruensis</name>
    <dbReference type="NCBI Taxonomy" id="415996"/>
    <lineage>
        <taxon>Bacteria</taxon>
        <taxon>Pseudomonadati</taxon>
        <taxon>Pseudomonadota</taxon>
        <taxon>Alphaproteobacteria</taxon>
        <taxon>Hyphomicrobiales</taxon>
        <taxon>Rhizobiaceae</taxon>
        <taxon>Shinella</taxon>
    </lineage>
</organism>
<dbReference type="Pfam" id="PF03466">
    <property type="entry name" value="LysR_substrate"/>
    <property type="match status" value="1"/>
</dbReference>
<dbReference type="PRINTS" id="PR00039">
    <property type="entry name" value="HTHLYSR"/>
</dbReference>
<evidence type="ECO:0000313" key="7">
    <source>
        <dbReference type="Proteomes" id="UP001156702"/>
    </source>
</evidence>
<dbReference type="InterPro" id="IPR005119">
    <property type="entry name" value="LysR_subst-bd"/>
</dbReference>
<feature type="domain" description="HTH lysR-type" evidence="5">
    <location>
        <begin position="1"/>
        <end position="62"/>
    </location>
</feature>
<dbReference type="PANTHER" id="PTHR30419:SF8">
    <property type="entry name" value="NITROGEN ASSIMILATION TRANSCRIPTIONAL ACTIVATOR-RELATED"/>
    <property type="match status" value="1"/>
</dbReference>
<dbReference type="Pfam" id="PF00126">
    <property type="entry name" value="HTH_1"/>
    <property type="match status" value="1"/>
</dbReference>
<dbReference type="InterPro" id="IPR036390">
    <property type="entry name" value="WH_DNA-bd_sf"/>
</dbReference>
<proteinExistence type="inferred from homology"/>
<dbReference type="InterPro" id="IPR050950">
    <property type="entry name" value="HTH-type_LysR_regulators"/>
</dbReference>
<dbReference type="EMBL" id="BSOP01000034">
    <property type="protein sequence ID" value="GLR52877.1"/>
    <property type="molecule type" value="Genomic_DNA"/>
</dbReference>
<comment type="similarity">
    <text evidence="1">Belongs to the LysR transcriptional regulatory family.</text>
</comment>
<gene>
    <name evidence="6" type="ORF">GCM10007923_40920</name>
</gene>
<evidence type="ECO:0000256" key="1">
    <source>
        <dbReference type="ARBA" id="ARBA00009437"/>
    </source>
</evidence>
<reference evidence="7" key="1">
    <citation type="journal article" date="2019" name="Int. J. Syst. Evol. Microbiol.">
        <title>The Global Catalogue of Microorganisms (GCM) 10K type strain sequencing project: providing services to taxonomists for standard genome sequencing and annotation.</title>
        <authorList>
            <consortium name="The Broad Institute Genomics Platform"/>
            <consortium name="The Broad Institute Genome Sequencing Center for Infectious Disease"/>
            <person name="Wu L."/>
            <person name="Ma J."/>
        </authorList>
    </citation>
    <scope>NUCLEOTIDE SEQUENCE [LARGE SCALE GENOMIC DNA]</scope>
    <source>
        <strain evidence="7">NBRC 102122</strain>
    </source>
</reference>
<dbReference type="PANTHER" id="PTHR30419">
    <property type="entry name" value="HTH-TYPE TRANSCRIPTIONAL REGULATOR YBHD"/>
    <property type="match status" value="1"/>
</dbReference>
<keyword evidence="4" id="KW-0804">Transcription</keyword>
<dbReference type="SUPFAM" id="SSF53850">
    <property type="entry name" value="Periplasmic binding protein-like II"/>
    <property type="match status" value="1"/>
</dbReference>
<evidence type="ECO:0000256" key="2">
    <source>
        <dbReference type="ARBA" id="ARBA00023015"/>
    </source>
</evidence>